<dbReference type="InterPro" id="IPR036388">
    <property type="entry name" value="WH-like_DNA-bd_sf"/>
</dbReference>
<dbReference type="PROSITE" id="PS50949">
    <property type="entry name" value="HTH_GNTR"/>
    <property type="match status" value="1"/>
</dbReference>
<evidence type="ECO:0000256" key="1">
    <source>
        <dbReference type="ARBA" id="ARBA00023015"/>
    </source>
</evidence>
<keyword evidence="6" id="KW-1185">Reference proteome</keyword>
<dbReference type="PANTHER" id="PTHR43537">
    <property type="entry name" value="TRANSCRIPTIONAL REGULATOR, GNTR FAMILY"/>
    <property type="match status" value="1"/>
</dbReference>
<comment type="caution">
    <text evidence="5">The sequence shown here is derived from an EMBL/GenBank/DDBJ whole genome shotgun (WGS) entry which is preliminary data.</text>
</comment>
<gene>
    <name evidence="5" type="ORF">NZ47_12570</name>
</gene>
<dbReference type="SMART" id="SM00345">
    <property type="entry name" value="HTH_GNTR"/>
    <property type="match status" value="1"/>
</dbReference>
<evidence type="ECO:0000313" key="5">
    <source>
        <dbReference type="EMBL" id="KHM49630.1"/>
    </source>
</evidence>
<dbReference type="SUPFAM" id="SSF46785">
    <property type="entry name" value="Winged helix' DNA-binding domain"/>
    <property type="match status" value="1"/>
</dbReference>
<dbReference type="SUPFAM" id="SSF48008">
    <property type="entry name" value="GntR ligand-binding domain-like"/>
    <property type="match status" value="1"/>
</dbReference>
<evidence type="ECO:0000256" key="2">
    <source>
        <dbReference type="ARBA" id="ARBA00023125"/>
    </source>
</evidence>
<dbReference type="InterPro" id="IPR036390">
    <property type="entry name" value="WH_DNA-bd_sf"/>
</dbReference>
<dbReference type="PRINTS" id="PR00035">
    <property type="entry name" value="HTHGNTR"/>
</dbReference>
<organism evidence="5 6">
    <name type="scientific">Anaerovibrio lipolyticus</name>
    <dbReference type="NCBI Taxonomy" id="82374"/>
    <lineage>
        <taxon>Bacteria</taxon>
        <taxon>Bacillati</taxon>
        <taxon>Bacillota</taxon>
        <taxon>Negativicutes</taxon>
        <taxon>Selenomonadales</taxon>
        <taxon>Selenomonadaceae</taxon>
        <taxon>Anaerovibrio</taxon>
    </lineage>
</organism>
<dbReference type="InterPro" id="IPR000524">
    <property type="entry name" value="Tscrpt_reg_HTH_GntR"/>
</dbReference>
<dbReference type="RefSeq" id="WP_039211596.1">
    <property type="nucleotide sequence ID" value="NZ_JSCE01000234.1"/>
</dbReference>
<dbReference type="STRING" id="82374.NZ47_12570"/>
<dbReference type="Proteomes" id="UP000030993">
    <property type="component" value="Unassembled WGS sequence"/>
</dbReference>
<keyword evidence="3" id="KW-0804">Transcription</keyword>
<dbReference type="Gene3D" id="1.10.10.10">
    <property type="entry name" value="Winged helix-like DNA-binding domain superfamily/Winged helix DNA-binding domain"/>
    <property type="match status" value="1"/>
</dbReference>
<feature type="domain" description="HTH gntR-type" evidence="4">
    <location>
        <begin position="10"/>
        <end position="78"/>
    </location>
</feature>
<proteinExistence type="predicted"/>
<dbReference type="eggNOG" id="COG2186">
    <property type="taxonomic scope" value="Bacteria"/>
</dbReference>
<dbReference type="InterPro" id="IPR008920">
    <property type="entry name" value="TF_FadR/GntR_C"/>
</dbReference>
<keyword evidence="1" id="KW-0805">Transcription regulation</keyword>
<dbReference type="AlphaFoldDB" id="A0A0B2JMK5"/>
<evidence type="ECO:0000313" key="6">
    <source>
        <dbReference type="Proteomes" id="UP000030993"/>
    </source>
</evidence>
<dbReference type="GO" id="GO:0003700">
    <property type="term" value="F:DNA-binding transcription factor activity"/>
    <property type="evidence" value="ECO:0007669"/>
    <property type="project" value="InterPro"/>
</dbReference>
<dbReference type="GO" id="GO:0003677">
    <property type="term" value="F:DNA binding"/>
    <property type="evidence" value="ECO:0007669"/>
    <property type="project" value="UniProtKB-KW"/>
</dbReference>
<reference evidence="5 6" key="1">
    <citation type="journal article" date="2013" name="PLoS ONE">
        <title>Identification and characterization of three novel lipases belonging to families II and V from Anaerovibrio lipolyticus 5ST.</title>
        <authorList>
            <person name="Prive F."/>
            <person name="Kaderbhai N.N."/>
            <person name="Girdwood S."/>
            <person name="Worgan H.J."/>
            <person name="Pinloche E."/>
            <person name="Scollan N.D."/>
            <person name="Huws S.A."/>
            <person name="Newbold C.J."/>
        </authorList>
    </citation>
    <scope>NUCLEOTIDE SEQUENCE [LARGE SCALE GENOMIC DNA]</scope>
    <source>
        <strain evidence="5 6">5S</strain>
    </source>
</reference>
<evidence type="ECO:0000259" key="4">
    <source>
        <dbReference type="PROSITE" id="PS50949"/>
    </source>
</evidence>
<dbReference type="Pfam" id="PF00392">
    <property type="entry name" value="GntR"/>
    <property type="match status" value="1"/>
</dbReference>
<sequence length="241" mass="27297">MEDIKEDSGKTLVELTTDRIIDYITSRQLKPGDKVPTEAEFLDRFAVSRGTLREAFKVLIARNILESRQGAGTFISEKQGIPDDPLGLTFIYDDQMLALDMIDLRLMIEPKAAQLAAVNATEEQKQALIDMMKVLEDRISKGESYVAEDGKFHQLIAESTGNRIIGNLTYILFSSIEKNISLTLNNLSVSNTLYYHRRILKAILEGKIFDAYNAMTNHLSLIREYMIKADENSQNKIEEQS</sequence>
<evidence type="ECO:0000256" key="3">
    <source>
        <dbReference type="ARBA" id="ARBA00023163"/>
    </source>
</evidence>
<dbReference type="CDD" id="cd07377">
    <property type="entry name" value="WHTH_GntR"/>
    <property type="match status" value="1"/>
</dbReference>
<dbReference type="EMBL" id="JSCE01000234">
    <property type="protein sequence ID" value="KHM49630.1"/>
    <property type="molecule type" value="Genomic_DNA"/>
</dbReference>
<keyword evidence="2" id="KW-0238">DNA-binding</keyword>
<dbReference type="Gene3D" id="1.20.120.530">
    <property type="entry name" value="GntR ligand-binding domain-like"/>
    <property type="match status" value="1"/>
</dbReference>
<dbReference type="SMART" id="SM00895">
    <property type="entry name" value="FCD"/>
    <property type="match status" value="1"/>
</dbReference>
<dbReference type="InterPro" id="IPR011711">
    <property type="entry name" value="GntR_C"/>
</dbReference>
<protein>
    <submittedName>
        <fullName evidence="5">GntR family transcriptional regulator</fullName>
    </submittedName>
</protein>
<accession>A0A0B2JMK5</accession>
<dbReference type="PANTHER" id="PTHR43537:SF5">
    <property type="entry name" value="UXU OPERON TRANSCRIPTIONAL REGULATOR"/>
    <property type="match status" value="1"/>
</dbReference>
<dbReference type="Pfam" id="PF07729">
    <property type="entry name" value="FCD"/>
    <property type="match status" value="1"/>
</dbReference>
<name>A0A0B2JMK5_9FIRM</name>